<protein>
    <submittedName>
        <fullName evidence="2">Uncharacterized protein</fullName>
    </submittedName>
</protein>
<feature type="region of interest" description="Disordered" evidence="1">
    <location>
        <begin position="376"/>
        <end position="399"/>
    </location>
</feature>
<comment type="caution">
    <text evidence="2">The sequence shown here is derived from an EMBL/GenBank/DDBJ whole genome shotgun (WGS) entry which is preliminary data.</text>
</comment>
<reference evidence="2 3" key="1">
    <citation type="submission" date="2006-04" db="EMBL/GenBank/DDBJ databases">
        <authorList>
            <person name="Nierman W.C."/>
        </authorList>
    </citation>
    <scope>NUCLEOTIDE SEQUENCE [LARGE SCALE GENOMIC DNA]</scope>
    <source>
        <strain evidence="2 3">DW4/3-1</strain>
    </source>
</reference>
<dbReference type="Proteomes" id="UP000032702">
    <property type="component" value="Unassembled WGS sequence"/>
</dbReference>
<evidence type="ECO:0000313" key="3">
    <source>
        <dbReference type="Proteomes" id="UP000032702"/>
    </source>
</evidence>
<evidence type="ECO:0000256" key="1">
    <source>
        <dbReference type="SAM" id="MobiDB-lite"/>
    </source>
</evidence>
<evidence type="ECO:0000313" key="2">
    <source>
        <dbReference type="EMBL" id="EAU68212.1"/>
    </source>
</evidence>
<organism evidence="2 3">
    <name type="scientific">Stigmatella aurantiaca (strain DW4/3-1)</name>
    <dbReference type="NCBI Taxonomy" id="378806"/>
    <lineage>
        <taxon>Bacteria</taxon>
        <taxon>Pseudomonadati</taxon>
        <taxon>Myxococcota</taxon>
        <taxon>Myxococcia</taxon>
        <taxon>Myxococcales</taxon>
        <taxon>Cystobacterineae</taxon>
        <taxon>Archangiaceae</taxon>
        <taxon>Stigmatella</taxon>
    </lineage>
</organism>
<gene>
    <name evidence="2" type="ORF">STIAU_7739</name>
</gene>
<sequence length="614" mass="65813">MAALDLFQVAHHRHPAGLAPRRQVREHQRRAHAVLVPDHRAHRIAQRLLVAEDEPGAFAVLALQRPVGNPLEAGEHLVEGGAQLVGDLPKLHGRDDGGGHVGLGLLRPLGEQVMPQQHPHLVAGEHAQRPVLVPRHHRQPVRIRIIGEDQVRLVALGGGDGEIHRARLLGVGKAHRGKGAIWLLLLGHGVEPREAGGLHGPLHPHPAHPVHGGVDNGERLRPPSMQAQPEDGLEVRLAHRLRDVAPEASRPGLGGGQQPHLIGRLHRVDGGGDALIVRGDDLRAVAPVDLVAVVLRGIVAGGDHHRRTGPQAQRGERRQGRGHEAGEDERGDPFGGQHTRGVLGELGAHPAPIPADDHAPGHGLGHLGLEIARQPRRGAAHHGPVHPVGTGPQHPAQPRGAKLQVSREAIRQVRRIVLRQHPPQLLGRRGVRVRLPPRFRLLSQSDVAHVRLRSPSGARGPCAMRSGVVGELAPRGASLGLVLLALAVHAELHVGNGLEPTIGQLVPALLALAETVRIVAQLAQRFDHARQHPVRVPVPAGGDGLHHLVEGLLVLIPADARIVRPVGLDLRGHLAAQLRMQGQQKGAHFLSLSVRHKGSRASSRFSTSRWRSAR</sequence>
<proteinExistence type="predicted"/>
<dbReference type="AlphaFoldDB" id="Q098Q6"/>
<name>Q098Q6_STIAD</name>
<feature type="compositionally biased region" description="Basic and acidic residues" evidence="1">
    <location>
        <begin position="314"/>
        <end position="325"/>
    </location>
</feature>
<dbReference type="EMBL" id="AAMD01000020">
    <property type="protein sequence ID" value="EAU68212.1"/>
    <property type="molecule type" value="Genomic_DNA"/>
</dbReference>
<accession>Q098Q6</accession>
<feature type="region of interest" description="Disordered" evidence="1">
    <location>
        <begin position="302"/>
        <end position="341"/>
    </location>
</feature>